<comment type="caution">
    <text evidence="1">The sequence shown here is derived from an EMBL/GenBank/DDBJ whole genome shotgun (WGS) entry which is preliminary data.</text>
</comment>
<organism evidence="1">
    <name type="scientific">marine sediment metagenome</name>
    <dbReference type="NCBI Taxonomy" id="412755"/>
    <lineage>
        <taxon>unclassified sequences</taxon>
        <taxon>metagenomes</taxon>
        <taxon>ecological metagenomes</taxon>
    </lineage>
</organism>
<protein>
    <submittedName>
        <fullName evidence="1">Uncharacterized protein</fullName>
    </submittedName>
</protein>
<gene>
    <name evidence="1" type="ORF">LCGC14_1439740</name>
</gene>
<reference evidence="1" key="1">
    <citation type="journal article" date="2015" name="Nature">
        <title>Complex archaea that bridge the gap between prokaryotes and eukaryotes.</title>
        <authorList>
            <person name="Spang A."/>
            <person name="Saw J.H."/>
            <person name="Jorgensen S.L."/>
            <person name="Zaremba-Niedzwiedzka K."/>
            <person name="Martijn J."/>
            <person name="Lind A.E."/>
            <person name="van Eijk R."/>
            <person name="Schleper C."/>
            <person name="Guy L."/>
            <person name="Ettema T.J."/>
        </authorList>
    </citation>
    <scope>NUCLEOTIDE SEQUENCE</scope>
</reference>
<sequence>MEYRPLDYKNKYKILIESSMEIRPSTFDRLSPTDQMRMMGMSEGYEEGYSAAVEHILSLLKEKARSSVIIDILECKR</sequence>
<accession>A0A0F9M1L5</accession>
<dbReference type="EMBL" id="LAZR01009799">
    <property type="protein sequence ID" value="KKM70535.1"/>
    <property type="molecule type" value="Genomic_DNA"/>
</dbReference>
<proteinExistence type="predicted"/>
<name>A0A0F9M1L5_9ZZZZ</name>
<evidence type="ECO:0000313" key="1">
    <source>
        <dbReference type="EMBL" id="KKM70535.1"/>
    </source>
</evidence>
<dbReference type="AlphaFoldDB" id="A0A0F9M1L5"/>